<accession>A0ABP7AYR1</accession>
<dbReference type="RefSeq" id="WP_344810081.1">
    <property type="nucleotide sequence ID" value="NZ_BAABAB010000056.1"/>
</dbReference>
<organism evidence="2 3">
    <name type="scientific">Microlunatus ginsengisoli</name>
    <dbReference type="NCBI Taxonomy" id="363863"/>
    <lineage>
        <taxon>Bacteria</taxon>
        <taxon>Bacillati</taxon>
        <taxon>Actinomycetota</taxon>
        <taxon>Actinomycetes</taxon>
        <taxon>Propionibacteriales</taxon>
        <taxon>Propionibacteriaceae</taxon>
        <taxon>Microlunatus</taxon>
    </lineage>
</organism>
<evidence type="ECO:0000259" key="1">
    <source>
        <dbReference type="PROSITE" id="PS51819"/>
    </source>
</evidence>
<feature type="domain" description="VOC" evidence="1">
    <location>
        <begin position="25"/>
        <end position="129"/>
    </location>
</feature>
<protein>
    <recommendedName>
        <fullName evidence="1">VOC domain-containing protein</fullName>
    </recommendedName>
</protein>
<reference evidence="3" key="1">
    <citation type="journal article" date="2019" name="Int. J. Syst. Evol. Microbiol.">
        <title>The Global Catalogue of Microorganisms (GCM) 10K type strain sequencing project: providing services to taxonomists for standard genome sequencing and annotation.</title>
        <authorList>
            <consortium name="The Broad Institute Genomics Platform"/>
            <consortium name="The Broad Institute Genome Sequencing Center for Infectious Disease"/>
            <person name="Wu L."/>
            <person name="Ma J."/>
        </authorList>
    </citation>
    <scope>NUCLEOTIDE SEQUENCE [LARGE SCALE GENOMIC DNA]</scope>
    <source>
        <strain evidence="3">JCM 16929</strain>
    </source>
</reference>
<gene>
    <name evidence="2" type="ORF">GCM10022236_52480</name>
</gene>
<dbReference type="Gene3D" id="3.10.180.10">
    <property type="entry name" value="2,3-Dihydroxybiphenyl 1,2-Dioxygenase, domain 1"/>
    <property type="match status" value="1"/>
</dbReference>
<evidence type="ECO:0000313" key="2">
    <source>
        <dbReference type="EMBL" id="GAA3643322.1"/>
    </source>
</evidence>
<name>A0ABP7AYR1_9ACTN</name>
<dbReference type="InterPro" id="IPR029068">
    <property type="entry name" value="Glyas_Bleomycin-R_OHBP_Dase"/>
</dbReference>
<evidence type="ECO:0000313" key="3">
    <source>
        <dbReference type="Proteomes" id="UP001501490"/>
    </source>
</evidence>
<dbReference type="InterPro" id="IPR037523">
    <property type="entry name" value="VOC_core"/>
</dbReference>
<comment type="caution">
    <text evidence="2">The sequence shown here is derived from an EMBL/GenBank/DDBJ whole genome shotgun (WGS) entry which is preliminary data.</text>
</comment>
<dbReference type="SUPFAM" id="SSF54593">
    <property type="entry name" value="Glyoxalase/Bleomycin resistance protein/Dihydroxybiphenyl dioxygenase"/>
    <property type="match status" value="1"/>
</dbReference>
<dbReference type="EMBL" id="BAABAB010000056">
    <property type="protein sequence ID" value="GAA3643322.1"/>
    <property type="molecule type" value="Genomic_DNA"/>
</dbReference>
<dbReference type="PROSITE" id="PS51819">
    <property type="entry name" value="VOC"/>
    <property type="match status" value="1"/>
</dbReference>
<keyword evidence="3" id="KW-1185">Reference proteome</keyword>
<sequence>MVISVQAWNRRRYQVDPELGGTVITGAHVILYSTDAKADRAFLRDLLGTPSVDAGGGWLIVALPPAEIAVHPTADMPKHELYLMCDDIAGLVSELSEDGVAVSDVSDQGWGLLATVGLPSGGSIGVYQPRHPIAARVPVS</sequence>
<proteinExistence type="predicted"/>
<dbReference type="Proteomes" id="UP001501490">
    <property type="component" value="Unassembled WGS sequence"/>
</dbReference>